<dbReference type="KEGG" id="eah:FA04_19710"/>
<evidence type="ECO:0000313" key="3">
    <source>
        <dbReference type="EMBL" id="WFP90790.1"/>
    </source>
</evidence>
<dbReference type="EMBL" id="CP098807">
    <property type="protein sequence ID" value="USJ23407.1"/>
    <property type="molecule type" value="Genomic_DNA"/>
</dbReference>
<feature type="chain" id="PRO_5040496735" description="Sulfur globule protein" evidence="1">
    <location>
        <begin position="20"/>
        <end position="86"/>
    </location>
</feature>
<accession>A0A9Q9D9W9</accession>
<name>A0A9Q9D9W9_ENSAD</name>
<organism evidence="2 4">
    <name type="scientific">Ensifer adhaerens</name>
    <name type="common">Sinorhizobium morelense</name>
    <dbReference type="NCBI Taxonomy" id="106592"/>
    <lineage>
        <taxon>Bacteria</taxon>
        <taxon>Pseudomonadati</taxon>
        <taxon>Pseudomonadota</taxon>
        <taxon>Alphaproteobacteria</taxon>
        <taxon>Hyphomicrobiales</taxon>
        <taxon>Rhizobiaceae</taxon>
        <taxon>Sinorhizobium/Ensifer group</taxon>
        <taxon>Ensifer</taxon>
    </lineage>
</organism>
<keyword evidence="1" id="KW-0732">Signal</keyword>
<gene>
    <name evidence="2" type="ORF">NE863_19380</name>
    <name evidence="3" type="ORF">P4B07_19965</name>
</gene>
<evidence type="ECO:0000256" key="1">
    <source>
        <dbReference type="SAM" id="SignalP"/>
    </source>
</evidence>
<dbReference type="EMBL" id="CP121308">
    <property type="protein sequence ID" value="WFP90790.1"/>
    <property type="molecule type" value="Genomic_DNA"/>
</dbReference>
<proteinExistence type="predicted"/>
<dbReference type="Proteomes" id="UP001214094">
    <property type="component" value="Chromosome"/>
</dbReference>
<sequence length="86" mass="9610">MRKFIVAAAVAITAAISFAAPSQAGGISIGFGNGYYGHGWSGRVGYVGSYYGGPYYYEDEPYCFLKTVKRYDSYGNRYYKKIRICR</sequence>
<evidence type="ECO:0000313" key="2">
    <source>
        <dbReference type="EMBL" id="USJ23407.1"/>
    </source>
</evidence>
<evidence type="ECO:0000313" key="5">
    <source>
        <dbReference type="Proteomes" id="UP001214094"/>
    </source>
</evidence>
<dbReference type="RefSeq" id="WP_034797516.1">
    <property type="nucleotide sequence ID" value="NZ_CAXURO020000001.1"/>
</dbReference>
<dbReference type="GeneID" id="29520231"/>
<evidence type="ECO:0000313" key="4">
    <source>
        <dbReference type="Proteomes" id="UP001055460"/>
    </source>
</evidence>
<feature type="signal peptide" evidence="1">
    <location>
        <begin position="1"/>
        <end position="19"/>
    </location>
</feature>
<dbReference type="AlphaFoldDB" id="A0A9Q9D9W9"/>
<protein>
    <recommendedName>
        <fullName evidence="6">Sulfur globule protein</fullName>
    </recommendedName>
</protein>
<keyword evidence="5" id="KW-1185">Reference proteome</keyword>
<reference evidence="2" key="1">
    <citation type="submission" date="2022-06" db="EMBL/GenBank/DDBJ databases">
        <title>Physiological and biochemical characterization and genomic elucidation of a strain of the genus Ensifer adhaerens M8 that combines arsenic oxidation and chromium reduction.</title>
        <authorList>
            <person name="Li X."/>
            <person name="Yu c."/>
        </authorList>
    </citation>
    <scope>NUCLEOTIDE SEQUENCE</scope>
    <source>
        <strain evidence="2">M8</strain>
    </source>
</reference>
<dbReference type="Proteomes" id="UP001055460">
    <property type="component" value="Chromosome"/>
</dbReference>
<evidence type="ECO:0008006" key="6">
    <source>
        <dbReference type="Google" id="ProtNLM"/>
    </source>
</evidence>
<reference evidence="3 5" key="2">
    <citation type="submission" date="2023-03" db="EMBL/GenBank/DDBJ databases">
        <title>Comparative genome and transcriptome analysis combination mining strategies for increasing vitamin B12 production of Ensifer adhaerens strain.</title>
        <authorList>
            <person name="Yongheng L."/>
        </authorList>
    </citation>
    <scope>NUCLEOTIDE SEQUENCE [LARGE SCALE GENOMIC DNA]</scope>
    <source>
        <strain evidence="3 5">Casida A-T305</strain>
    </source>
</reference>